<keyword evidence="3" id="KW-1185">Reference proteome</keyword>
<evidence type="ECO:0008006" key="4">
    <source>
        <dbReference type="Google" id="ProtNLM"/>
    </source>
</evidence>
<sequence length="140" mass="15060">MTEAVEPRRRPKVALVVATVVVAALGIIVAVMAMTGSGWFAKIPVMHQVELRVQSSTDFKVIYRYITAEGQQISVEEHASKNFAAEFESAPSSLQFSVSMPQGTANGGDLRCSVYVDGELDTTKFNDAGWVNCDSGIGES</sequence>
<keyword evidence="1" id="KW-0472">Membrane</keyword>
<protein>
    <recommendedName>
        <fullName evidence="4">MmpS family membrane protein</fullName>
    </recommendedName>
</protein>
<name>A0ABW3TRS6_9MICO</name>
<reference evidence="3" key="1">
    <citation type="journal article" date="2019" name="Int. J. Syst. Evol. Microbiol.">
        <title>The Global Catalogue of Microorganisms (GCM) 10K type strain sequencing project: providing services to taxonomists for standard genome sequencing and annotation.</title>
        <authorList>
            <consortium name="The Broad Institute Genomics Platform"/>
            <consortium name="The Broad Institute Genome Sequencing Center for Infectious Disease"/>
            <person name="Wu L."/>
            <person name="Ma J."/>
        </authorList>
    </citation>
    <scope>NUCLEOTIDE SEQUENCE [LARGE SCALE GENOMIC DNA]</scope>
    <source>
        <strain evidence="3">CCUG 50213</strain>
    </source>
</reference>
<gene>
    <name evidence="2" type="ORF">ACFQ3U_16205</name>
</gene>
<proteinExistence type="predicted"/>
<dbReference type="EMBL" id="JBHTLY010000014">
    <property type="protein sequence ID" value="MFD1203435.1"/>
    <property type="molecule type" value="Genomic_DNA"/>
</dbReference>
<evidence type="ECO:0000256" key="1">
    <source>
        <dbReference type="SAM" id="Phobius"/>
    </source>
</evidence>
<keyword evidence="1" id="KW-1133">Transmembrane helix</keyword>
<feature type="transmembrane region" description="Helical" evidence="1">
    <location>
        <begin position="12"/>
        <end position="40"/>
    </location>
</feature>
<dbReference type="Proteomes" id="UP001597181">
    <property type="component" value="Unassembled WGS sequence"/>
</dbReference>
<evidence type="ECO:0000313" key="3">
    <source>
        <dbReference type="Proteomes" id="UP001597181"/>
    </source>
</evidence>
<accession>A0ABW3TRS6</accession>
<dbReference type="RefSeq" id="WP_343962238.1">
    <property type="nucleotide sequence ID" value="NZ_BAAAKZ010000016.1"/>
</dbReference>
<comment type="caution">
    <text evidence="2">The sequence shown here is derived from an EMBL/GenBank/DDBJ whole genome shotgun (WGS) entry which is preliminary data.</text>
</comment>
<evidence type="ECO:0000313" key="2">
    <source>
        <dbReference type="EMBL" id="MFD1203435.1"/>
    </source>
</evidence>
<organism evidence="2 3">
    <name type="scientific">Leucobacter albus</name>
    <dbReference type="NCBI Taxonomy" id="272210"/>
    <lineage>
        <taxon>Bacteria</taxon>
        <taxon>Bacillati</taxon>
        <taxon>Actinomycetota</taxon>
        <taxon>Actinomycetes</taxon>
        <taxon>Micrococcales</taxon>
        <taxon>Microbacteriaceae</taxon>
        <taxon>Leucobacter</taxon>
    </lineage>
</organism>
<keyword evidence="1" id="KW-0812">Transmembrane</keyword>